<feature type="compositionally biased region" description="Polar residues" evidence="1">
    <location>
        <begin position="229"/>
        <end position="240"/>
    </location>
</feature>
<feature type="compositionally biased region" description="Polar residues" evidence="1">
    <location>
        <begin position="343"/>
        <end position="355"/>
    </location>
</feature>
<feature type="region of interest" description="Disordered" evidence="1">
    <location>
        <begin position="436"/>
        <end position="479"/>
    </location>
</feature>
<keyword evidence="3" id="KW-1185">Reference proteome</keyword>
<feature type="region of interest" description="Disordered" evidence="1">
    <location>
        <begin position="499"/>
        <end position="604"/>
    </location>
</feature>
<feature type="region of interest" description="Disordered" evidence="1">
    <location>
        <begin position="170"/>
        <end position="357"/>
    </location>
</feature>
<reference evidence="2 3" key="2">
    <citation type="journal article" date="2023" name="Mol. Biol. Evol.">
        <title>Genomics of Secondarily Temperate Adaptation in the Only Non-Antarctic Icefish.</title>
        <authorList>
            <person name="Rivera-Colon A.G."/>
            <person name="Rayamajhi N."/>
            <person name="Minhas B.F."/>
            <person name="Madrigal G."/>
            <person name="Bilyk K.T."/>
            <person name="Yoon V."/>
            <person name="Hune M."/>
            <person name="Gregory S."/>
            <person name="Cheng C.H.C."/>
            <person name="Catchen J.M."/>
        </authorList>
    </citation>
    <scope>NUCLEOTIDE SEQUENCE [LARGE SCALE GENOMIC DNA]</scope>
    <source>
        <strain evidence="2">JMC-PN-2008</strain>
    </source>
</reference>
<feature type="compositionally biased region" description="Polar residues" evidence="1">
    <location>
        <begin position="554"/>
        <end position="564"/>
    </location>
</feature>
<proteinExistence type="predicted"/>
<comment type="caution">
    <text evidence="2">The sequence shown here is derived from an EMBL/GenBank/DDBJ whole genome shotgun (WGS) entry which is preliminary data.</text>
</comment>
<evidence type="ECO:0008006" key="4">
    <source>
        <dbReference type="Google" id="ProtNLM"/>
    </source>
</evidence>
<feature type="compositionally biased region" description="Basic residues" evidence="1">
    <location>
        <begin position="267"/>
        <end position="276"/>
    </location>
</feature>
<dbReference type="Proteomes" id="UP001346869">
    <property type="component" value="Unassembled WGS sequence"/>
</dbReference>
<evidence type="ECO:0000313" key="3">
    <source>
        <dbReference type="Proteomes" id="UP001346869"/>
    </source>
</evidence>
<feature type="region of interest" description="Disordered" evidence="1">
    <location>
        <begin position="101"/>
        <end position="134"/>
    </location>
</feature>
<reference evidence="2 3" key="1">
    <citation type="journal article" date="2023" name="Genes (Basel)">
        <title>Chromosome-Level Genome Assembly and Circadian Gene Repertoire of the Patagonia Blennie Eleginops maclovinus-The Closest Ancestral Proxy of Antarctic Cryonotothenioids.</title>
        <authorList>
            <person name="Cheng C.C."/>
            <person name="Rivera-Colon A.G."/>
            <person name="Minhas B.F."/>
            <person name="Wilson L."/>
            <person name="Rayamajhi N."/>
            <person name="Vargas-Chacoff L."/>
            <person name="Catchen J.M."/>
        </authorList>
    </citation>
    <scope>NUCLEOTIDE SEQUENCE [LARGE SCALE GENOMIC DNA]</scope>
    <source>
        <strain evidence="2">JMC-PN-2008</strain>
    </source>
</reference>
<feature type="compositionally biased region" description="Basic and acidic residues" evidence="1">
    <location>
        <begin position="526"/>
        <end position="535"/>
    </location>
</feature>
<organism evidence="2 3">
    <name type="scientific">Eleginops maclovinus</name>
    <name type="common">Patagonian blennie</name>
    <name type="synonym">Eleginus maclovinus</name>
    <dbReference type="NCBI Taxonomy" id="56733"/>
    <lineage>
        <taxon>Eukaryota</taxon>
        <taxon>Metazoa</taxon>
        <taxon>Chordata</taxon>
        <taxon>Craniata</taxon>
        <taxon>Vertebrata</taxon>
        <taxon>Euteleostomi</taxon>
        <taxon>Actinopterygii</taxon>
        <taxon>Neopterygii</taxon>
        <taxon>Teleostei</taxon>
        <taxon>Neoteleostei</taxon>
        <taxon>Acanthomorphata</taxon>
        <taxon>Eupercaria</taxon>
        <taxon>Perciformes</taxon>
        <taxon>Notothenioidei</taxon>
        <taxon>Eleginopidae</taxon>
        <taxon>Eleginops</taxon>
    </lineage>
</organism>
<evidence type="ECO:0000256" key="1">
    <source>
        <dbReference type="SAM" id="MobiDB-lite"/>
    </source>
</evidence>
<gene>
    <name evidence="2" type="ORF">PBY51_014285</name>
</gene>
<feature type="compositionally biased region" description="Basic and acidic residues" evidence="1">
    <location>
        <begin position="193"/>
        <end position="203"/>
    </location>
</feature>
<accession>A0AAN7WWJ4</accession>
<evidence type="ECO:0000313" key="2">
    <source>
        <dbReference type="EMBL" id="KAK5849996.1"/>
    </source>
</evidence>
<sequence length="616" mass="65274">MMTHVVTAGCKLIAGEQISALRPEPQGEVRSHPLDQQQALATDFLSDSMAGFSGPLGSQTSPSQMMDSGRIEAFSDFSQSGGMMLNVGTAPLSAEKIPSLAEPQHPTPQMGSEVPKGHSPMMPEPQPPRSPLDLPAGALSECWPDEAGCLSTDLPFSPSVSTVISRHAGHLAVGPDDPTDSWPSRESPAYAGGDEKEGEGSDRKQKRKKKRRQKDEGSYEQPESRVNPELQSQGENNPSTEEFYGRIGPRRDKADSGWEEQLGKSGGRGKKGKSRKKLPEEWGVTAEPFVPSPAATSQSTEEVKMETGSPVKTKLDSSFGDMDTSQRPWKNEVNPEKVVVPSPLSQDIQSPTDDSINPLVLNSELKATAVPFTMPSIPNSAAPGSFPTAFRPDDPFDLLMDTENASLGNSSLPFFPTGDMIEGGMLDSSLQVCLQGMPDEDTSAFSPASQPSPGPTPEGEVLATAPPLSPSDASWLLNDSNVSSSSELFAFSDTSAAGVPSTLGLSFDTPSPAPLRSPRTTAQEFQPKEHKDAKSAQKQAKKSRSSSSSSVKSPTSPGANNFPPQASPVISPPSPTLPSPGSGLNPTAKPFFPSFADPLEEPDVVPPVVPIIEGWL</sequence>
<name>A0AAN7WWJ4_ELEMC</name>
<dbReference type="EMBL" id="JAUZQC010000023">
    <property type="protein sequence ID" value="KAK5849996.1"/>
    <property type="molecule type" value="Genomic_DNA"/>
</dbReference>
<dbReference type="AlphaFoldDB" id="A0AAN7WWJ4"/>
<feature type="region of interest" description="Disordered" evidence="1">
    <location>
        <begin position="378"/>
        <end position="397"/>
    </location>
</feature>
<protein>
    <recommendedName>
        <fullName evidence="4">Microtubule-associated protein 4</fullName>
    </recommendedName>
</protein>